<name>A0A291DZQ2_9ENTR</name>
<evidence type="ECO:0000313" key="4">
    <source>
        <dbReference type="Proteomes" id="UP000251197"/>
    </source>
</evidence>
<dbReference type="RefSeq" id="WP_061272871.1">
    <property type="nucleotide sequence ID" value="NZ_CP023525.1"/>
</dbReference>
<proteinExistence type="predicted"/>
<dbReference type="AlphaFoldDB" id="A0A291DZQ2"/>
<protein>
    <submittedName>
        <fullName evidence="1">Uncharacterized protein</fullName>
    </submittedName>
</protein>
<evidence type="ECO:0000313" key="1">
    <source>
        <dbReference type="EMBL" id="ATF93162.1"/>
    </source>
</evidence>
<gene>
    <name evidence="1" type="ORF">CO704_14095</name>
    <name evidence="2" type="ORF">NCTC12120_07269</name>
</gene>
<evidence type="ECO:0000313" key="3">
    <source>
        <dbReference type="Proteomes" id="UP000217979"/>
    </source>
</evidence>
<dbReference type="Proteomes" id="UP000217979">
    <property type="component" value="Chromosome"/>
</dbReference>
<dbReference type="STRING" id="158822.LH23_14200"/>
<reference evidence="2 4" key="2">
    <citation type="submission" date="2018-06" db="EMBL/GenBank/DDBJ databases">
        <authorList>
            <consortium name="Pathogen Informatics"/>
            <person name="Doyle S."/>
        </authorList>
    </citation>
    <scope>NUCLEOTIDE SEQUENCE [LARGE SCALE GENOMIC DNA]</scope>
    <source>
        <strain evidence="2 4">NCTC12120</strain>
    </source>
</reference>
<evidence type="ECO:0000313" key="2">
    <source>
        <dbReference type="EMBL" id="SQC94151.1"/>
    </source>
</evidence>
<reference evidence="1 3" key="1">
    <citation type="submission" date="2017-09" db="EMBL/GenBank/DDBJ databases">
        <title>FDA dAtabase for Regulatory Grade micrObial Sequences (FDA-ARGOS): Supporting development and validation of Infectious Disease Dx tests.</title>
        <authorList>
            <person name="Minogue T."/>
            <person name="Wolcott M."/>
            <person name="Wasieloski L."/>
            <person name="Aguilar W."/>
            <person name="Moore D."/>
            <person name="Tallon L."/>
            <person name="Sadzewicz L."/>
            <person name="Ott S."/>
            <person name="Zhao X."/>
            <person name="Nagaraj S."/>
            <person name="Vavikolanu K."/>
            <person name="Aluvathingal J."/>
            <person name="Nadendla S."/>
            <person name="Sichtig H."/>
        </authorList>
    </citation>
    <scope>NUCLEOTIDE SEQUENCE [LARGE SCALE GENOMIC DNA]</scope>
    <source>
        <strain evidence="1 3">FDAARGOS_392</strain>
    </source>
</reference>
<sequence length="92" mass="10227">MQRSDDEQLTDEIIGEAALSLLNGNSAINTRALVARLEAMLMTEQDPRRRRVLQKIIGEIEGNISQASAGKTEKEARLKAVETNQRNAKNVH</sequence>
<dbReference type="EMBL" id="UAVU01000012">
    <property type="protein sequence ID" value="SQC94151.1"/>
    <property type="molecule type" value="Genomic_DNA"/>
</dbReference>
<accession>A0A291DZQ2</accession>
<organism evidence="1 3">
    <name type="scientific">Cedecea neteri</name>
    <dbReference type="NCBI Taxonomy" id="158822"/>
    <lineage>
        <taxon>Bacteria</taxon>
        <taxon>Pseudomonadati</taxon>
        <taxon>Pseudomonadota</taxon>
        <taxon>Gammaproteobacteria</taxon>
        <taxon>Enterobacterales</taxon>
        <taxon>Enterobacteriaceae</taxon>
        <taxon>Cedecea</taxon>
    </lineage>
</organism>
<dbReference type="EMBL" id="CP023525">
    <property type="protein sequence ID" value="ATF93162.1"/>
    <property type="molecule type" value="Genomic_DNA"/>
</dbReference>
<dbReference type="Proteomes" id="UP000251197">
    <property type="component" value="Unassembled WGS sequence"/>
</dbReference>